<feature type="transmembrane region" description="Helical" evidence="1">
    <location>
        <begin position="89"/>
        <end position="109"/>
    </location>
</feature>
<evidence type="ECO:0000313" key="2">
    <source>
        <dbReference type="EMBL" id="MEM5342430.1"/>
    </source>
</evidence>
<dbReference type="RefSeq" id="WP_028369275.1">
    <property type="nucleotide sequence ID" value="NZ_JAZHGA010000016.1"/>
</dbReference>
<feature type="transmembrane region" description="Helical" evidence="1">
    <location>
        <begin position="7"/>
        <end position="28"/>
    </location>
</feature>
<comment type="caution">
    <text evidence="2">The sequence shown here is derived from an EMBL/GenBank/DDBJ whole genome shotgun (WGS) entry which is preliminary data.</text>
</comment>
<name>A0ABU9R5U8_9BURK</name>
<reference evidence="2 3" key="1">
    <citation type="submission" date="2024-01" db="EMBL/GenBank/DDBJ databases">
        <title>The diversity of rhizobia nodulating Mimosa spp. in eleven states of Brazil covering several biomes is determined by host plant, location, and edaphic factors.</title>
        <authorList>
            <person name="Rouws L."/>
            <person name="Barauna A."/>
            <person name="Beukes C."/>
            <person name="De Faria S.M."/>
            <person name="Gross E."/>
            <person name="Dos Reis Junior F.B."/>
            <person name="Simon M."/>
            <person name="Maluk M."/>
            <person name="Odee D.W."/>
            <person name="Kenicer G."/>
            <person name="Young J.P.W."/>
            <person name="Reis V.M."/>
            <person name="Zilli J."/>
            <person name="James E.K."/>
        </authorList>
    </citation>
    <scope>NUCLEOTIDE SEQUENCE [LARGE SCALE GENOMIC DNA]</scope>
    <source>
        <strain evidence="2 3">JPY530</strain>
    </source>
</reference>
<sequence>MKSAFRIACAYAIELLLAYGSYFLVLYFLDRQKAEFLSGLALTFTIIACLISRPPAPHVLLRFVAKPWIGLVFLVNVVFGVLTAPTRDYASLVPGAALMLIMGSMGECFRRNRERNTSQKKDCYEKSNDESDQ</sequence>
<keyword evidence="1" id="KW-1133">Transmembrane helix</keyword>
<keyword evidence="1" id="KW-0812">Transmembrane</keyword>
<proteinExistence type="predicted"/>
<feature type="transmembrane region" description="Helical" evidence="1">
    <location>
        <begin position="63"/>
        <end position="83"/>
    </location>
</feature>
<keyword evidence="3" id="KW-1185">Reference proteome</keyword>
<protein>
    <submittedName>
        <fullName evidence="2">Uncharacterized protein</fullName>
    </submittedName>
</protein>
<gene>
    <name evidence="2" type="ORF">V4C56_22760</name>
</gene>
<evidence type="ECO:0000313" key="3">
    <source>
        <dbReference type="Proteomes" id="UP001481677"/>
    </source>
</evidence>
<dbReference type="Proteomes" id="UP001481677">
    <property type="component" value="Unassembled WGS sequence"/>
</dbReference>
<dbReference type="EMBL" id="JAZHGA010000016">
    <property type="protein sequence ID" value="MEM5342430.1"/>
    <property type="molecule type" value="Genomic_DNA"/>
</dbReference>
<evidence type="ECO:0000256" key="1">
    <source>
        <dbReference type="SAM" id="Phobius"/>
    </source>
</evidence>
<feature type="transmembrane region" description="Helical" evidence="1">
    <location>
        <begin position="34"/>
        <end position="51"/>
    </location>
</feature>
<keyword evidence="1" id="KW-0472">Membrane</keyword>
<organism evidence="2 3">
    <name type="scientific">Paraburkholderia azotifigens</name>
    <dbReference type="NCBI Taxonomy" id="2057004"/>
    <lineage>
        <taxon>Bacteria</taxon>
        <taxon>Pseudomonadati</taxon>
        <taxon>Pseudomonadota</taxon>
        <taxon>Betaproteobacteria</taxon>
        <taxon>Burkholderiales</taxon>
        <taxon>Burkholderiaceae</taxon>
        <taxon>Paraburkholderia</taxon>
    </lineage>
</organism>
<accession>A0ABU9R5U8</accession>